<proteinExistence type="inferred from homology"/>
<organism evidence="3 4">
    <name type="scientific">Craterilacuibacter sinensis</name>
    <dbReference type="NCBI Taxonomy" id="2686017"/>
    <lineage>
        <taxon>Bacteria</taxon>
        <taxon>Pseudomonadati</taxon>
        <taxon>Pseudomonadota</taxon>
        <taxon>Betaproteobacteria</taxon>
        <taxon>Neisseriales</taxon>
        <taxon>Neisseriaceae</taxon>
        <taxon>Craterilacuibacter</taxon>
    </lineage>
</organism>
<dbReference type="AlphaFoldDB" id="A0A845BNM3"/>
<dbReference type="Pfam" id="PF04860">
    <property type="entry name" value="Phage_portal"/>
    <property type="match status" value="1"/>
</dbReference>
<dbReference type="InterPro" id="IPR006944">
    <property type="entry name" value="Phage/GTA_portal"/>
</dbReference>
<keyword evidence="4" id="KW-1185">Reference proteome</keyword>
<gene>
    <name evidence="3" type="ORF">GQF02_13720</name>
</gene>
<comment type="caution">
    <text evidence="3">The sequence shown here is derived from an EMBL/GenBank/DDBJ whole genome shotgun (WGS) entry which is preliminary data.</text>
</comment>
<dbReference type="InterPro" id="IPR030935">
    <property type="entry name" value="PBSX_Proteobac"/>
</dbReference>
<dbReference type="NCBIfam" id="TIGR01540">
    <property type="entry name" value="portal_PBSX"/>
    <property type="match status" value="1"/>
</dbReference>
<dbReference type="RefSeq" id="WP_160797911.1">
    <property type="nucleotide sequence ID" value="NZ_WSSB01000014.1"/>
</dbReference>
<evidence type="ECO:0000313" key="3">
    <source>
        <dbReference type="EMBL" id="MXR38032.1"/>
    </source>
</evidence>
<evidence type="ECO:0000313" key="4">
    <source>
        <dbReference type="Proteomes" id="UP000467214"/>
    </source>
</evidence>
<evidence type="ECO:0000256" key="2">
    <source>
        <dbReference type="SAM" id="MobiDB-lite"/>
    </source>
</evidence>
<comment type="similarity">
    <text evidence="1">Belongs to the phage portal family. PBSX subfamily.</text>
</comment>
<feature type="region of interest" description="Disordered" evidence="2">
    <location>
        <begin position="1"/>
        <end position="20"/>
    </location>
</feature>
<sequence length="347" mass="39148">MAKRHRSRFTPHVPPAHLATPRPADKIEAFTFGDPTPVLDRREIMDYAECLNDGKWYEPPISWEGLARSWRASVHHNSAIAVKRNVLVSTFKPHPLLSRSAFAQVVTDHLVFGNMFLQQVKNRLGGLMSLDPAPAKFTRRGVDLSSYWWVPSYNQERQLDNVIHLMEHDINQEVYGLPEYLAALNSAWLNESATLFRRKYYQNGSHAGFILYMTDAAQQQSDVDALRKALKDSKGPGNFRNLFMYAPNGKKEGIQIIPISEVAAKDEFFNIKNVTRDDVLAAHRVPPQLMGIIPSNTGGFGDASKAAEVFYYNEIMPLQARLQEINEIIGEQVIDFGPYQLALPPAA</sequence>
<dbReference type="PIRSF" id="PIRSF018494">
    <property type="entry name" value="PBSX_VPQ"/>
    <property type="match status" value="1"/>
</dbReference>
<reference evidence="3 4" key="1">
    <citation type="submission" date="2019-12" db="EMBL/GenBank/DDBJ databases">
        <title>Neisseriaceae gen. nov. sp. Genome sequencing and assembly.</title>
        <authorList>
            <person name="Liu Z."/>
            <person name="Li A."/>
        </authorList>
    </citation>
    <scope>NUCLEOTIDE SEQUENCE [LARGE SCALE GENOMIC DNA]</scope>
    <source>
        <strain evidence="3 4">B2N2-7</strain>
    </source>
</reference>
<dbReference type="Proteomes" id="UP000467214">
    <property type="component" value="Unassembled WGS sequence"/>
</dbReference>
<dbReference type="InterPro" id="IPR006430">
    <property type="entry name" value="Phage_portal_PBSX"/>
</dbReference>
<dbReference type="EMBL" id="WSSB01000014">
    <property type="protein sequence ID" value="MXR38032.1"/>
    <property type="molecule type" value="Genomic_DNA"/>
</dbReference>
<protein>
    <submittedName>
        <fullName evidence="3">Phage portal protein</fullName>
    </submittedName>
</protein>
<name>A0A845BNM3_9NEIS</name>
<evidence type="ECO:0000256" key="1">
    <source>
        <dbReference type="ARBA" id="ARBA00006799"/>
    </source>
</evidence>
<accession>A0A845BNM3</accession>